<protein>
    <submittedName>
        <fullName evidence="1">Four helix bundle protein</fullName>
    </submittedName>
</protein>
<reference evidence="2" key="1">
    <citation type="submission" date="2016-04" db="EMBL/GenBank/DDBJ databases">
        <authorList>
            <person name="Chen L."/>
            <person name="Zhuang W."/>
            <person name="Wang G."/>
        </authorList>
    </citation>
    <scope>NUCLEOTIDE SEQUENCE [LARGE SCALE GENOMIC DNA]</scope>
    <source>
        <strain evidence="2">208</strain>
    </source>
</reference>
<dbReference type="Gene3D" id="1.20.1440.60">
    <property type="entry name" value="23S rRNA-intervening sequence"/>
    <property type="match status" value="1"/>
</dbReference>
<dbReference type="OrthoDB" id="285993at2"/>
<dbReference type="SUPFAM" id="SSF158446">
    <property type="entry name" value="IVS-encoded protein-like"/>
    <property type="match status" value="1"/>
</dbReference>
<dbReference type="Pfam" id="PF05635">
    <property type="entry name" value="23S_rRNA_IVP"/>
    <property type="match status" value="1"/>
</dbReference>
<evidence type="ECO:0000313" key="1">
    <source>
        <dbReference type="EMBL" id="OQP60767.1"/>
    </source>
</evidence>
<dbReference type="EMBL" id="LWBP01000145">
    <property type="protein sequence ID" value="OQP60767.1"/>
    <property type="molecule type" value="Genomic_DNA"/>
</dbReference>
<dbReference type="AlphaFoldDB" id="A0A1V9FR52"/>
<comment type="caution">
    <text evidence="1">The sequence shown here is derived from an EMBL/GenBank/DDBJ whole genome shotgun (WGS) entry which is preliminary data.</text>
</comment>
<dbReference type="STRING" id="550983.A4R26_19360"/>
<dbReference type="NCBIfam" id="TIGR02436">
    <property type="entry name" value="four helix bundle protein"/>
    <property type="match status" value="1"/>
</dbReference>
<organism evidence="1 2">
    <name type="scientific">Niastella populi</name>
    <dbReference type="NCBI Taxonomy" id="550983"/>
    <lineage>
        <taxon>Bacteria</taxon>
        <taxon>Pseudomonadati</taxon>
        <taxon>Bacteroidota</taxon>
        <taxon>Chitinophagia</taxon>
        <taxon>Chitinophagales</taxon>
        <taxon>Chitinophagaceae</taxon>
        <taxon>Niastella</taxon>
    </lineage>
</organism>
<dbReference type="RefSeq" id="WP_081164225.1">
    <property type="nucleotide sequence ID" value="NZ_LWBP01000145.1"/>
</dbReference>
<dbReference type="PIRSF" id="PIRSF035652">
    <property type="entry name" value="CHP02436"/>
    <property type="match status" value="1"/>
</dbReference>
<dbReference type="Proteomes" id="UP000192276">
    <property type="component" value="Unassembled WGS sequence"/>
</dbReference>
<proteinExistence type="predicted"/>
<name>A0A1V9FR52_9BACT</name>
<keyword evidence="2" id="KW-1185">Reference proteome</keyword>
<accession>A0A1V9FR52</accession>
<dbReference type="InterPro" id="IPR036583">
    <property type="entry name" value="23S_rRNA_IVS_sf"/>
</dbReference>
<dbReference type="InterPro" id="IPR012657">
    <property type="entry name" value="23S_rRNA-intervening_sequence"/>
</dbReference>
<sequence length="125" mass="14190">MENNIKKFDLEDRLVAFACMVLEVCDMLPGTRAGNNLEHQLSKSGTAPGLMYGEAQAAESGTDFLHKMKMALKELRETRINLRIIKDKPLIKHTKVDNAFEEVDQLIRIFVKSIDTARSKSILKR</sequence>
<evidence type="ECO:0000313" key="2">
    <source>
        <dbReference type="Proteomes" id="UP000192276"/>
    </source>
</evidence>
<gene>
    <name evidence="1" type="ORF">A4R26_19360</name>
</gene>